<dbReference type="OrthoDB" id="2506647at2759"/>
<sequence>MSAYPQLQKHKIIPDVLPEGVDLPSELVVKWPNANLDTPGDQLDRQGTQTEPTVYVKPPAPDKYDDYVLIMTDPDLMSTNDTKFGQVRHWLAGKISIKEDGQLVIPTAGNVSHYIGPAPLPNPKRPHRYVFILCRARTTNLAPITIDKADLRATQSDYPAAFEGRQEVQDLKDRWGFNAYKFMEMKGLVPVAATFMLVGGNLKSAAENLGMTAKAGVDKILKI</sequence>
<dbReference type="Gene3D" id="3.90.280.10">
    <property type="entry name" value="PEBP-like"/>
    <property type="match status" value="1"/>
</dbReference>
<dbReference type="InterPro" id="IPR036610">
    <property type="entry name" value="PEBP-like_sf"/>
</dbReference>
<dbReference type="Pfam" id="PF01161">
    <property type="entry name" value="PBP"/>
    <property type="match status" value="1"/>
</dbReference>
<evidence type="ECO:0000313" key="1">
    <source>
        <dbReference type="EMBL" id="KAF2101650.1"/>
    </source>
</evidence>
<organism evidence="1 2">
    <name type="scientific">Rhizodiscina lignyota</name>
    <dbReference type="NCBI Taxonomy" id="1504668"/>
    <lineage>
        <taxon>Eukaryota</taxon>
        <taxon>Fungi</taxon>
        <taxon>Dikarya</taxon>
        <taxon>Ascomycota</taxon>
        <taxon>Pezizomycotina</taxon>
        <taxon>Dothideomycetes</taxon>
        <taxon>Pleosporomycetidae</taxon>
        <taxon>Aulographales</taxon>
        <taxon>Rhizodiscinaceae</taxon>
        <taxon>Rhizodiscina</taxon>
    </lineage>
</organism>
<dbReference type="AlphaFoldDB" id="A0A9P4M918"/>
<dbReference type="InterPro" id="IPR008914">
    <property type="entry name" value="PEBP"/>
</dbReference>
<dbReference type="InterPro" id="IPR035810">
    <property type="entry name" value="PEBP_euk"/>
</dbReference>
<protein>
    <submittedName>
        <fullName evidence="1">PEBP-like protein</fullName>
    </submittedName>
</protein>
<name>A0A9P4M918_9PEZI</name>
<dbReference type="Proteomes" id="UP000799772">
    <property type="component" value="Unassembled WGS sequence"/>
</dbReference>
<accession>A0A9P4M918</accession>
<dbReference type="EMBL" id="ML978123">
    <property type="protein sequence ID" value="KAF2101650.1"/>
    <property type="molecule type" value="Genomic_DNA"/>
</dbReference>
<dbReference type="PANTHER" id="PTHR11362:SF82">
    <property type="entry name" value="PHOSPHATIDYLETHANOLAMINE-BINDING PROTEIN 4"/>
    <property type="match status" value="1"/>
</dbReference>
<evidence type="ECO:0000313" key="2">
    <source>
        <dbReference type="Proteomes" id="UP000799772"/>
    </source>
</evidence>
<reference evidence="1" key="1">
    <citation type="journal article" date="2020" name="Stud. Mycol.">
        <title>101 Dothideomycetes genomes: a test case for predicting lifestyles and emergence of pathogens.</title>
        <authorList>
            <person name="Haridas S."/>
            <person name="Albert R."/>
            <person name="Binder M."/>
            <person name="Bloem J."/>
            <person name="Labutti K."/>
            <person name="Salamov A."/>
            <person name="Andreopoulos B."/>
            <person name="Baker S."/>
            <person name="Barry K."/>
            <person name="Bills G."/>
            <person name="Bluhm B."/>
            <person name="Cannon C."/>
            <person name="Castanera R."/>
            <person name="Culley D."/>
            <person name="Daum C."/>
            <person name="Ezra D."/>
            <person name="Gonzalez J."/>
            <person name="Henrissat B."/>
            <person name="Kuo A."/>
            <person name="Liang C."/>
            <person name="Lipzen A."/>
            <person name="Lutzoni F."/>
            <person name="Magnuson J."/>
            <person name="Mondo S."/>
            <person name="Nolan M."/>
            <person name="Ohm R."/>
            <person name="Pangilinan J."/>
            <person name="Park H.-J."/>
            <person name="Ramirez L."/>
            <person name="Alfaro M."/>
            <person name="Sun H."/>
            <person name="Tritt A."/>
            <person name="Yoshinaga Y."/>
            <person name="Zwiers L.-H."/>
            <person name="Turgeon B."/>
            <person name="Goodwin S."/>
            <person name="Spatafora J."/>
            <person name="Crous P."/>
            <person name="Grigoriev I."/>
        </authorList>
    </citation>
    <scope>NUCLEOTIDE SEQUENCE</scope>
    <source>
        <strain evidence="1">CBS 133067</strain>
    </source>
</reference>
<dbReference type="SUPFAM" id="SSF49777">
    <property type="entry name" value="PEBP-like"/>
    <property type="match status" value="1"/>
</dbReference>
<dbReference type="PANTHER" id="PTHR11362">
    <property type="entry name" value="PHOSPHATIDYLETHANOLAMINE-BINDING PROTEIN"/>
    <property type="match status" value="1"/>
</dbReference>
<dbReference type="CDD" id="cd00866">
    <property type="entry name" value="PEBP_euk"/>
    <property type="match status" value="1"/>
</dbReference>
<comment type="caution">
    <text evidence="1">The sequence shown here is derived from an EMBL/GenBank/DDBJ whole genome shotgun (WGS) entry which is preliminary data.</text>
</comment>
<proteinExistence type="predicted"/>
<gene>
    <name evidence="1" type="ORF">NA57DRAFT_64382</name>
</gene>
<keyword evidence="2" id="KW-1185">Reference proteome</keyword>